<dbReference type="EMBL" id="GBXM01046709">
    <property type="protein sequence ID" value="JAH61868.1"/>
    <property type="molecule type" value="Transcribed_RNA"/>
</dbReference>
<protein>
    <submittedName>
        <fullName evidence="1">Uncharacterized protein</fullName>
    </submittedName>
</protein>
<evidence type="ECO:0000313" key="1">
    <source>
        <dbReference type="EMBL" id="JAH53756.1"/>
    </source>
</evidence>
<proteinExistence type="predicted"/>
<dbReference type="EMBL" id="GBXM01054821">
    <property type="protein sequence ID" value="JAH53756.1"/>
    <property type="molecule type" value="Transcribed_RNA"/>
</dbReference>
<reference evidence="1" key="2">
    <citation type="journal article" date="2015" name="Fish Shellfish Immunol.">
        <title>Early steps in the European eel (Anguilla anguilla)-Vibrio vulnificus interaction in the gills: Role of the RtxA13 toxin.</title>
        <authorList>
            <person name="Callol A."/>
            <person name="Pajuelo D."/>
            <person name="Ebbesson L."/>
            <person name="Teles M."/>
            <person name="MacKenzie S."/>
            <person name="Amaro C."/>
        </authorList>
    </citation>
    <scope>NUCLEOTIDE SEQUENCE</scope>
</reference>
<organism evidence="1">
    <name type="scientific">Anguilla anguilla</name>
    <name type="common">European freshwater eel</name>
    <name type="synonym">Muraena anguilla</name>
    <dbReference type="NCBI Taxonomy" id="7936"/>
    <lineage>
        <taxon>Eukaryota</taxon>
        <taxon>Metazoa</taxon>
        <taxon>Chordata</taxon>
        <taxon>Craniata</taxon>
        <taxon>Vertebrata</taxon>
        <taxon>Euteleostomi</taxon>
        <taxon>Actinopterygii</taxon>
        <taxon>Neopterygii</taxon>
        <taxon>Teleostei</taxon>
        <taxon>Anguilliformes</taxon>
        <taxon>Anguillidae</taxon>
        <taxon>Anguilla</taxon>
    </lineage>
</organism>
<accession>A0A0E9TJK8</accession>
<sequence length="44" mass="5069">MTLNCLLVTVAETQHLEHFVIVQPSPIIHDYQTFLVLYSSRVDP</sequence>
<dbReference type="AlphaFoldDB" id="A0A0E9TJK8"/>
<name>A0A0E9TJK8_ANGAN</name>
<reference evidence="1" key="1">
    <citation type="submission" date="2014-11" db="EMBL/GenBank/DDBJ databases">
        <authorList>
            <person name="Amaro Gonzalez C."/>
        </authorList>
    </citation>
    <scope>NUCLEOTIDE SEQUENCE</scope>
</reference>